<gene>
    <name evidence="2" type="ORF">V1477_019428</name>
</gene>
<feature type="region of interest" description="Disordered" evidence="1">
    <location>
        <begin position="96"/>
        <end position="120"/>
    </location>
</feature>
<dbReference type="AlphaFoldDB" id="A0ABD2ATA6"/>
<evidence type="ECO:0000256" key="1">
    <source>
        <dbReference type="SAM" id="MobiDB-lite"/>
    </source>
</evidence>
<dbReference type="EMBL" id="JAYRBN010000114">
    <property type="protein sequence ID" value="KAL2723577.1"/>
    <property type="molecule type" value="Genomic_DNA"/>
</dbReference>
<accession>A0ABD2ATA6</accession>
<evidence type="ECO:0000313" key="2">
    <source>
        <dbReference type="EMBL" id="KAL2723577.1"/>
    </source>
</evidence>
<feature type="non-terminal residue" evidence="2">
    <location>
        <position position="166"/>
    </location>
</feature>
<sequence length="166" mass="19304">MDQDELDFINRFMLISLFDGLLLHYKLKITPNMCEDLDIFLEARQFYAKKRLHGDHPPHPSYRTQSDSYSPRKEYRYCKNLGHIIDQSRKKLWYDKNSGNAVTPPKQDKSSTASNNDHCNRRPIDVQTIHLSQDPGMLLVVISSKDLEEEKQFLGNTVSNATFSKL</sequence>
<name>A0ABD2ATA6_VESMC</name>
<proteinExistence type="predicted"/>
<comment type="caution">
    <text evidence="2">The sequence shown here is derived from an EMBL/GenBank/DDBJ whole genome shotgun (WGS) entry which is preliminary data.</text>
</comment>
<dbReference type="Proteomes" id="UP001607303">
    <property type="component" value="Unassembled WGS sequence"/>
</dbReference>
<protein>
    <submittedName>
        <fullName evidence="2">Uncharacterized protein</fullName>
    </submittedName>
</protein>
<organism evidence="2 3">
    <name type="scientific">Vespula maculifrons</name>
    <name type="common">Eastern yellow jacket</name>
    <name type="synonym">Wasp</name>
    <dbReference type="NCBI Taxonomy" id="7453"/>
    <lineage>
        <taxon>Eukaryota</taxon>
        <taxon>Metazoa</taxon>
        <taxon>Ecdysozoa</taxon>
        <taxon>Arthropoda</taxon>
        <taxon>Hexapoda</taxon>
        <taxon>Insecta</taxon>
        <taxon>Pterygota</taxon>
        <taxon>Neoptera</taxon>
        <taxon>Endopterygota</taxon>
        <taxon>Hymenoptera</taxon>
        <taxon>Apocrita</taxon>
        <taxon>Aculeata</taxon>
        <taxon>Vespoidea</taxon>
        <taxon>Vespidae</taxon>
        <taxon>Vespinae</taxon>
        <taxon>Vespula</taxon>
    </lineage>
</organism>
<evidence type="ECO:0000313" key="3">
    <source>
        <dbReference type="Proteomes" id="UP001607303"/>
    </source>
</evidence>
<keyword evidence="3" id="KW-1185">Reference proteome</keyword>
<reference evidence="2 3" key="1">
    <citation type="journal article" date="2024" name="Ann. Entomol. Soc. Am.">
        <title>Genomic analyses of the southern and eastern yellowjacket wasps (Hymenoptera: Vespidae) reveal evolutionary signatures of social life.</title>
        <authorList>
            <person name="Catto M.A."/>
            <person name="Caine P.B."/>
            <person name="Orr S.E."/>
            <person name="Hunt B.G."/>
            <person name="Goodisman M.A.D."/>
        </authorList>
    </citation>
    <scope>NUCLEOTIDE SEQUENCE [LARGE SCALE GENOMIC DNA]</scope>
    <source>
        <strain evidence="2">232</strain>
        <tissue evidence="2">Head and thorax</tissue>
    </source>
</reference>